<reference evidence="1" key="1">
    <citation type="journal article" date="2020" name="Nat. Ecol. Evol.">
        <title>Deeply conserved synteny resolves early events in vertebrate evolution.</title>
        <authorList>
            <person name="Simakov O."/>
            <person name="Marletaz F."/>
            <person name="Yue J.X."/>
            <person name="O'Connell B."/>
            <person name="Jenkins J."/>
            <person name="Brandt A."/>
            <person name="Calef R."/>
            <person name="Tung C.H."/>
            <person name="Huang T.K."/>
            <person name="Schmutz J."/>
            <person name="Satoh N."/>
            <person name="Yu J.K."/>
            <person name="Putnam N.H."/>
            <person name="Green R.E."/>
            <person name="Rokhsar D.S."/>
        </authorList>
    </citation>
    <scope>NUCLEOTIDE SEQUENCE [LARGE SCALE GENOMIC DNA]</scope>
    <source>
        <strain evidence="1">S238N-H82</strain>
    </source>
</reference>
<gene>
    <name evidence="2" type="primary">LOC118417685</name>
</gene>
<accession>A0A9J7MUA5</accession>
<dbReference type="OMA" id="VFEFFNG"/>
<protein>
    <submittedName>
        <fullName evidence="2">Sterile alpha motif domain-containing protein 9-like</fullName>
    </submittedName>
</protein>
<dbReference type="InterPro" id="IPR011990">
    <property type="entry name" value="TPR-like_helical_dom_sf"/>
</dbReference>
<dbReference type="RefSeq" id="XP_035679235.1">
    <property type="nucleotide sequence ID" value="XM_035823342.1"/>
</dbReference>
<name>A0A9J7MUA5_BRAFL</name>
<dbReference type="Proteomes" id="UP000001554">
    <property type="component" value="Chromosome 6"/>
</dbReference>
<dbReference type="GeneID" id="118417685"/>
<proteinExistence type="predicted"/>
<evidence type="ECO:0000313" key="1">
    <source>
        <dbReference type="Proteomes" id="UP000001554"/>
    </source>
</evidence>
<dbReference type="PANTHER" id="PTHR16155">
    <property type="entry name" value="DED DOMAIN-CONTAINING PROTEIN"/>
    <property type="match status" value="1"/>
</dbReference>
<dbReference type="Gene3D" id="1.25.40.10">
    <property type="entry name" value="Tetratricopeptide repeat domain"/>
    <property type="match status" value="1"/>
</dbReference>
<reference evidence="2" key="2">
    <citation type="submission" date="2025-08" db="UniProtKB">
        <authorList>
            <consortium name="RefSeq"/>
        </authorList>
    </citation>
    <scope>IDENTIFICATION</scope>
    <source>
        <strain evidence="2">S238N-H82</strain>
        <tissue evidence="2">Testes</tissue>
    </source>
</reference>
<dbReference type="KEGG" id="bfo:118417685"/>
<dbReference type="PANTHER" id="PTHR16155:SF3">
    <property type="entry name" value="STERILE ALPHA MOTIF DOMAIN-CONTAINING PROTEIN 9-LIKE"/>
    <property type="match status" value="1"/>
</dbReference>
<keyword evidence="1" id="KW-1185">Reference proteome</keyword>
<sequence>MQQTYSSIACDFLESRLFSDAYSTKDLIFFTKEMLKRRKKFAYGDETETLFSLLVERICEKETYQSAFAVLRKGLDKFGDPMIAQTLARLFTKHNDFSRAHEFATIAVDLDSDNSYLLVTAGKVYHEEMIKNFEKLNRRIITLSMLKNTMSLAMCAVKQYTQAQEANRRGKYALNLHCYLEDIKTCFKFLNMMNKVDPFKGSIGQAMLQRYLVDPDFIPDEVQEVWKEYHIWIKSIKGRIDVSIDFLEKDLTYNKQRTRDLGLEWFKKTFYQHVRIYPQFFGMLENTVIASEEERKRLLACTLLEGHNVNFSRAFDFLRKGRNAVPNLERVMELLRGITEKNAFDLEGLVSISLALSTVDPHSKKIPSFKQVYEWCVLLATLLPFSLEPHFFLTMFLWPREDIGIGFDPGLFKLSKERLLTLYKEQCPKSVFRHVQAYKRMTTTGFTRAMPATNFFLSTGKGLQSFLHISSLSIESQKNFDRDQFWESDKVQKTLRRLEGMCLDTGKISFRVRDGPSIEIRTSRPIMQKGASQDKVSFFLGFSWEGPIAYHVKVHDDL</sequence>
<evidence type="ECO:0000313" key="2">
    <source>
        <dbReference type="RefSeq" id="XP_035679235.1"/>
    </source>
</evidence>
<organism evidence="1 2">
    <name type="scientific">Branchiostoma floridae</name>
    <name type="common">Florida lancelet</name>
    <name type="synonym">Amphioxus</name>
    <dbReference type="NCBI Taxonomy" id="7739"/>
    <lineage>
        <taxon>Eukaryota</taxon>
        <taxon>Metazoa</taxon>
        <taxon>Chordata</taxon>
        <taxon>Cephalochordata</taxon>
        <taxon>Leptocardii</taxon>
        <taxon>Amphioxiformes</taxon>
        <taxon>Branchiostomatidae</taxon>
        <taxon>Branchiostoma</taxon>
    </lineage>
</organism>
<dbReference type="OrthoDB" id="2337140at2759"/>
<dbReference type="AlphaFoldDB" id="A0A9J7MUA5"/>